<evidence type="ECO:0000313" key="1">
    <source>
        <dbReference type="EMBL" id="CAH1001370.1"/>
    </source>
</evidence>
<evidence type="ECO:0000313" key="2">
    <source>
        <dbReference type="Proteomes" id="UP000837803"/>
    </source>
</evidence>
<organism evidence="1 2">
    <name type="scientific">Neolewinella maritima</name>
    <dbReference type="NCBI Taxonomy" id="1383882"/>
    <lineage>
        <taxon>Bacteria</taxon>
        <taxon>Pseudomonadati</taxon>
        <taxon>Bacteroidota</taxon>
        <taxon>Saprospiria</taxon>
        <taxon>Saprospirales</taxon>
        <taxon>Lewinellaceae</taxon>
        <taxon>Neolewinella</taxon>
    </lineage>
</organism>
<name>A0ABM9B2J2_9BACT</name>
<accession>A0ABM9B2J2</accession>
<dbReference type="Proteomes" id="UP000837803">
    <property type="component" value="Unassembled WGS sequence"/>
</dbReference>
<sequence length="52" mass="5787">MFKGGQLIWPPFFRHSAPASPARYKFVQLAKKCIFAPALDLPTGPELAKPFV</sequence>
<gene>
    <name evidence="1" type="ORF">LEM8419_02271</name>
</gene>
<protein>
    <submittedName>
        <fullName evidence="1">Uncharacterized protein</fullName>
    </submittedName>
</protein>
<keyword evidence="2" id="KW-1185">Reference proteome</keyword>
<dbReference type="EMBL" id="CAKLPZ010000002">
    <property type="protein sequence ID" value="CAH1001370.1"/>
    <property type="molecule type" value="Genomic_DNA"/>
</dbReference>
<comment type="caution">
    <text evidence="1">The sequence shown here is derived from an EMBL/GenBank/DDBJ whole genome shotgun (WGS) entry which is preliminary data.</text>
</comment>
<reference evidence="1" key="1">
    <citation type="submission" date="2021-12" db="EMBL/GenBank/DDBJ databases">
        <authorList>
            <person name="Rodrigo-Torres L."/>
            <person name="Arahal R. D."/>
            <person name="Lucena T."/>
        </authorList>
    </citation>
    <scope>NUCLEOTIDE SEQUENCE</scope>
    <source>
        <strain evidence="1">CECT 8419</strain>
    </source>
</reference>
<proteinExistence type="predicted"/>